<dbReference type="PANTHER" id="PTHR43731:SF14">
    <property type="entry name" value="PRESENILIN-ASSOCIATED RHOMBOID-LIKE PROTEIN, MITOCHONDRIAL"/>
    <property type="match status" value="1"/>
</dbReference>
<dbReference type="Proteomes" id="UP000261325">
    <property type="component" value="Unassembled WGS sequence"/>
</dbReference>
<comment type="subcellular location">
    <subcellularLocation>
        <location evidence="1">Membrane</location>
        <topology evidence="1">Multi-pass membrane protein</topology>
    </subcellularLocation>
</comment>
<evidence type="ECO:0000256" key="1">
    <source>
        <dbReference type="ARBA" id="ARBA00004141"/>
    </source>
</evidence>
<keyword evidence="5 7" id="KW-1133">Transmembrane helix</keyword>
<feature type="transmembrane region" description="Helical" evidence="7">
    <location>
        <begin position="302"/>
        <end position="318"/>
    </location>
</feature>
<organism evidence="10 12">
    <name type="scientific">Marinobacter nauticus</name>
    <name type="common">Marinobacter hydrocarbonoclasticus</name>
    <name type="synonym">Marinobacter aquaeolei</name>
    <dbReference type="NCBI Taxonomy" id="2743"/>
    <lineage>
        <taxon>Bacteria</taxon>
        <taxon>Pseudomonadati</taxon>
        <taxon>Pseudomonadota</taxon>
        <taxon>Gammaproteobacteria</taxon>
        <taxon>Pseudomonadales</taxon>
        <taxon>Marinobacteraceae</taxon>
        <taxon>Marinobacter</taxon>
    </lineage>
</organism>
<name>A0A350RZP9_MARNT</name>
<evidence type="ECO:0000256" key="3">
    <source>
        <dbReference type="ARBA" id="ARBA00022692"/>
    </source>
</evidence>
<keyword evidence="10" id="KW-0645">Protease</keyword>
<dbReference type="AlphaFoldDB" id="A0A350RZP9"/>
<reference evidence="11 13" key="2">
    <citation type="submission" date="2019-10" db="EMBL/GenBank/DDBJ databases">
        <title>Draft genome sequence of Marinobacter hydrocarbonoclasticus NCT7M from the microbiome of the marine copepod.</title>
        <authorList>
            <person name="Nuttall R."/>
            <person name="Sharma G."/>
            <person name="Moisander P."/>
        </authorList>
    </citation>
    <scope>NUCLEOTIDE SEQUENCE [LARGE SCALE GENOMIC DNA]</scope>
    <source>
        <strain evidence="11 13">NCT7M</strain>
    </source>
</reference>
<feature type="transmembrane region" description="Helical" evidence="7">
    <location>
        <begin position="154"/>
        <end position="173"/>
    </location>
</feature>
<dbReference type="RefSeq" id="WP_023012133.1">
    <property type="nucleotide sequence ID" value="NZ_CAXEXJ010000001.1"/>
</dbReference>
<keyword evidence="4" id="KW-0378">Hydrolase</keyword>
<evidence type="ECO:0000256" key="4">
    <source>
        <dbReference type="ARBA" id="ARBA00022801"/>
    </source>
</evidence>
<reference evidence="10 12" key="1">
    <citation type="journal article" date="2018" name="Nat. Biotechnol.">
        <title>A standardized bacterial taxonomy based on genome phylogeny substantially revises the tree of life.</title>
        <authorList>
            <person name="Parks D.H."/>
            <person name="Chuvochina M."/>
            <person name="Waite D.W."/>
            <person name="Rinke C."/>
            <person name="Skarshewski A."/>
            <person name="Chaumeil P.A."/>
            <person name="Hugenholtz P."/>
        </authorList>
    </citation>
    <scope>NUCLEOTIDE SEQUENCE [LARGE SCALE GENOMIC DNA]</scope>
    <source>
        <strain evidence="10">UBA9049</strain>
    </source>
</reference>
<dbReference type="SUPFAM" id="SSF144091">
    <property type="entry name" value="Rhomboid-like"/>
    <property type="match status" value="1"/>
</dbReference>
<evidence type="ECO:0000313" key="12">
    <source>
        <dbReference type="Proteomes" id="UP000261325"/>
    </source>
</evidence>
<feature type="domain" description="Transcription factor zinc-finger" evidence="9">
    <location>
        <begin position="72"/>
        <end position="113"/>
    </location>
</feature>
<evidence type="ECO:0000256" key="2">
    <source>
        <dbReference type="ARBA" id="ARBA00009045"/>
    </source>
</evidence>
<comment type="similarity">
    <text evidence="2">Belongs to the peptidase S54 family.</text>
</comment>
<keyword evidence="6 7" id="KW-0472">Membrane</keyword>
<feature type="transmembrane region" description="Helical" evidence="7">
    <location>
        <begin position="324"/>
        <end position="341"/>
    </location>
</feature>
<feature type="transmembrane region" description="Helical" evidence="7">
    <location>
        <begin position="235"/>
        <end position="255"/>
    </location>
</feature>
<keyword evidence="3 7" id="KW-0812">Transmembrane</keyword>
<dbReference type="EMBL" id="DLYI01000022">
    <property type="protein sequence ID" value="HAC26594.1"/>
    <property type="molecule type" value="Genomic_DNA"/>
</dbReference>
<sequence>MPRNRYRQCPACNTASLDSSSHPSIFDCRLCHGLWFEDGALNQAIAEHHDGVDQYDHEQHLGPALRTSDRLCRRCRVPMTHYQLLAHYTTEIDCCPGCDGVWLDKHEVDQVMQSPQLKQALKDLNQKVSWKSWLFQFLTAMPVEYNVKPHRTPWVTRTLVFLCALVFGVGALSPEANEWIFVNLGLNSDTQSPSHFVLQLLSYQFVHGGLMHLVGNMYFLWIIGDNLEDALGHGAFLALYLFAGIMAALAELLLFDASQGPLLLVGASGSIAALFGLYLMWFRHASLTFMIIVYQKKLAPHWYFLIWSLINLFGMFTAQGGVAWAAHLGGFGLGLLLGYLLRDYVLRKNPLIAMLNQPEAAINR</sequence>
<evidence type="ECO:0000313" key="10">
    <source>
        <dbReference type="EMBL" id="HAC26594.1"/>
    </source>
</evidence>
<comment type="caution">
    <text evidence="10">The sequence shown here is derived from an EMBL/GenBank/DDBJ whole genome shotgun (WGS) entry which is preliminary data.</text>
</comment>
<dbReference type="GO" id="GO:0004252">
    <property type="term" value="F:serine-type endopeptidase activity"/>
    <property type="evidence" value="ECO:0007669"/>
    <property type="project" value="InterPro"/>
</dbReference>
<dbReference type="InterPro" id="IPR035952">
    <property type="entry name" value="Rhomboid-like_sf"/>
</dbReference>
<dbReference type="Gene3D" id="1.20.1540.10">
    <property type="entry name" value="Rhomboid-like"/>
    <property type="match status" value="1"/>
</dbReference>
<evidence type="ECO:0000256" key="5">
    <source>
        <dbReference type="ARBA" id="ARBA00022989"/>
    </source>
</evidence>
<dbReference type="Pfam" id="PF13453">
    <property type="entry name" value="Zn_ribbon_TFIIB"/>
    <property type="match status" value="1"/>
</dbReference>
<dbReference type="Pfam" id="PF01694">
    <property type="entry name" value="Rhomboid"/>
    <property type="match status" value="1"/>
</dbReference>
<gene>
    <name evidence="10" type="ORF">DCF82_02045</name>
    <name evidence="11" type="ORF">F6453_1289</name>
</gene>
<dbReference type="GO" id="GO:0016020">
    <property type="term" value="C:membrane"/>
    <property type="evidence" value="ECO:0007669"/>
    <property type="project" value="UniProtKB-SubCell"/>
</dbReference>
<evidence type="ECO:0000259" key="9">
    <source>
        <dbReference type="Pfam" id="PF13453"/>
    </source>
</evidence>
<dbReference type="InterPro" id="IPR022764">
    <property type="entry name" value="Peptidase_S54_rhomboid_dom"/>
</dbReference>
<dbReference type="InterPro" id="IPR027392">
    <property type="entry name" value="TF_Znf"/>
</dbReference>
<evidence type="ECO:0000256" key="6">
    <source>
        <dbReference type="ARBA" id="ARBA00023136"/>
    </source>
</evidence>
<accession>A0A350RZP9</accession>
<dbReference type="GO" id="GO:0006508">
    <property type="term" value="P:proteolysis"/>
    <property type="evidence" value="ECO:0007669"/>
    <property type="project" value="UniProtKB-KW"/>
</dbReference>
<dbReference type="Proteomes" id="UP000469950">
    <property type="component" value="Unassembled WGS sequence"/>
</dbReference>
<dbReference type="PANTHER" id="PTHR43731">
    <property type="entry name" value="RHOMBOID PROTEASE"/>
    <property type="match status" value="1"/>
</dbReference>
<evidence type="ECO:0000313" key="13">
    <source>
        <dbReference type="Proteomes" id="UP000469950"/>
    </source>
</evidence>
<protein>
    <submittedName>
        <fullName evidence="10">Rhomboid family intramembrane serine protease</fullName>
    </submittedName>
    <submittedName>
        <fullName evidence="11">Rhomboid family serine protease</fullName>
    </submittedName>
</protein>
<feature type="transmembrane region" description="Helical" evidence="7">
    <location>
        <begin position="261"/>
        <end position="281"/>
    </location>
</feature>
<evidence type="ECO:0000313" key="11">
    <source>
        <dbReference type="EMBL" id="KAE8546547.1"/>
    </source>
</evidence>
<proteinExistence type="inferred from homology"/>
<dbReference type="EMBL" id="WBMP01000004">
    <property type="protein sequence ID" value="KAE8546547.1"/>
    <property type="molecule type" value="Genomic_DNA"/>
</dbReference>
<evidence type="ECO:0000256" key="7">
    <source>
        <dbReference type="SAM" id="Phobius"/>
    </source>
</evidence>
<evidence type="ECO:0000259" key="8">
    <source>
        <dbReference type="Pfam" id="PF01694"/>
    </source>
</evidence>
<feature type="transmembrane region" description="Helical" evidence="7">
    <location>
        <begin position="201"/>
        <end position="223"/>
    </location>
</feature>
<dbReference type="InterPro" id="IPR050925">
    <property type="entry name" value="Rhomboid_protease_S54"/>
</dbReference>
<feature type="domain" description="Peptidase S54 rhomboid" evidence="8">
    <location>
        <begin position="197"/>
        <end position="342"/>
    </location>
</feature>